<name>A0ABD2WWK3_9HYME</name>
<organism evidence="1 2">
    <name type="scientific">Trichogramma kaykai</name>
    <dbReference type="NCBI Taxonomy" id="54128"/>
    <lineage>
        <taxon>Eukaryota</taxon>
        <taxon>Metazoa</taxon>
        <taxon>Ecdysozoa</taxon>
        <taxon>Arthropoda</taxon>
        <taxon>Hexapoda</taxon>
        <taxon>Insecta</taxon>
        <taxon>Pterygota</taxon>
        <taxon>Neoptera</taxon>
        <taxon>Endopterygota</taxon>
        <taxon>Hymenoptera</taxon>
        <taxon>Apocrita</taxon>
        <taxon>Proctotrupomorpha</taxon>
        <taxon>Chalcidoidea</taxon>
        <taxon>Trichogrammatidae</taxon>
        <taxon>Trichogramma</taxon>
    </lineage>
</organism>
<reference evidence="1 2" key="1">
    <citation type="journal article" date="2024" name="bioRxiv">
        <title>A reference genome for Trichogramma kaykai: A tiny desert-dwelling parasitoid wasp with competing sex-ratio distorters.</title>
        <authorList>
            <person name="Culotta J."/>
            <person name="Lindsey A.R."/>
        </authorList>
    </citation>
    <scope>NUCLEOTIDE SEQUENCE [LARGE SCALE GENOMIC DNA]</scope>
    <source>
        <strain evidence="1 2">KSX58</strain>
    </source>
</reference>
<comment type="caution">
    <text evidence="1">The sequence shown here is derived from an EMBL/GenBank/DDBJ whole genome shotgun (WGS) entry which is preliminary data.</text>
</comment>
<evidence type="ECO:0000313" key="1">
    <source>
        <dbReference type="EMBL" id="KAL3397265.1"/>
    </source>
</evidence>
<keyword evidence="2" id="KW-1185">Reference proteome</keyword>
<accession>A0ABD2WWK3</accession>
<gene>
    <name evidence="1" type="ORF">TKK_008837</name>
</gene>
<proteinExistence type="predicted"/>
<protein>
    <submittedName>
        <fullName evidence="1">Uncharacterized protein</fullName>
    </submittedName>
</protein>
<sequence>MVQNTSNTFSYQIEREFDSKADENYTDCVLPQRPQQNVVHKECVRIAQSRIPRSTREYRIQNSLVRGIELLPTNRNKKKNQDQNDVRARGIPAVYHQACKETLASGGKITRDSEGGGGGGANSTIALLRVIFESAKMAISVQVVPVHAWLLLVVGAIDDLEAFVLYLSLVEYFPNVSLDQGNRHPILGQLYTLAQELDAIAEAAYLLDAHVTDTLVRMNTKK</sequence>
<dbReference type="EMBL" id="JBJJXI010000066">
    <property type="protein sequence ID" value="KAL3397265.1"/>
    <property type="molecule type" value="Genomic_DNA"/>
</dbReference>
<evidence type="ECO:0000313" key="2">
    <source>
        <dbReference type="Proteomes" id="UP001627154"/>
    </source>
</evidence>
<dbReference type="Proteomes" id="UP001627154">
    <property type="component" value="Unassembled WGS sequence"/>
</dbReference>
<dbReference type="AlphaFoldDB" id="A0ABD2WWK3"/>